<sequence>MPSAPSVKPEVEIPAPESSGSGLQEAIEPVIPALKEQHFTIQYGATGFSYESLMSTYLVNAKAVLIEDPYIRANHQIQNFVRFCETVVKHATIRKIGLDHPFAQVGQRMRCQASYSRSEKK</sequence>
<dbReference type="InterPro" id="IPR032341">
    <property type="entry name" value="MITD1_C"/>
</dbReference>
<dbReference type="Gene3D" id="3.30.870.30">
    <property type="entry name" value="MITD, C-terminal phospholipase D-like domain"/>
    <property type="match status" value="1"/>
</dbReference>
<accession>A0A6P1E741</accession>
<protein>
    <recommendedName>
        <fullName evidence="2">MITD1 C-terminal phospholipase D-like domain-containing protein</fullName>
    </recommendedName>
</protein>
<organism evidence="3 4">
    <name type="scientific">Thiorhodococcus mannitoliphagus</name>
    <dbReference type="NCBI Taxonomy" id="329406"/>
    <lineage>
        <taxon>Bacteria</taxon>
        <taxon>Pseudomonadati</taxon>
        <taxon>Pseudomonadota</taxon>
        <taxon>Gammaproteobacteria</taxon>
        <taxon>Chromatiales</taxon>
        <taxon>Chromatiaceae</taxon>
        <taxon>Thiorhodococcus</taxon>
    </lineage>
</organism>
<dbReference type="InterPro" id="IPR038113">
    <property type="entry name" value="MITD1_C_sf"/>
</dbReference>
<dbReference type="AlphaFoldDB" id="A0A6P1E741"/>
<dbReference type="Pfam" id="PF16565">
    <property type="entry name" value="MIT_C"/>
    <property type="match status" value="1"/>
</dbReference>
<evidence type="ECO:0000259" key="2">
    <source>
        <dbReference type="Pfam" id="PF16565"/>
    </source>
</evidence>
<name>A0A6P1E741_9GAMM</name>
<gene>
    <name evidence="3" type="ORF">G3480_26675</name>
</gene>
<dbReference type="Proteomes" id="UP000471640">
    <property type="component" value="Unassembled WGS sequence"/>
</dbReference>
<keyword evidence="4" id="KW-1185">Reference proteome</keyword>
<proteinExistence type="predicted"/>
<reference evidence="4" key="1">
    <citation type="journal article" date="2020" name="Microbiol. Resour. Announc.">
        <title>Draft Genome Sequences of Thiorhodococcus mannitoliphagus and Thiorhodococcus minor, Purple Sulfur Photosynthetic Bacteria in the Gammaproteobacterial Family Chromatiaceae.</title>
        <authorList>
            <person name="Aviles F.A."/>
            <person name="Meyer T.E."/>
            <person name="Kyndt J.A."/>
        </authorList>
    </citation>
    <scope>NUCLEOTIDE SEQUENCE [LARGE SCALE GENOMIC DNA]</scope>
    <source>
        <strain evidence="4">DSM 18266</strain>
    </source>
</reference>
<reference evidence="3 4" key="2">
    <citation type="submission" date="2020-02" db="EMBL/GenBank/DDBJ databases">
        <title>Genome sequences of Thiorhodococcus mannitoliphagus and Thiorhodococcus minor, purple sulfur photosynthetic bacteria in the gammaproteobacterial family, Chromatiaceae.</title>
        <authorList>
            <person name="Aviles F.A."/>
            <person name="Meyer T.E."/>
            <person name="Kyndt J.A."/>
        </authorList>
    </citation>
    <scope>NUCLEOTIDE SEQUENCE [LARGE SCALE GENOMIC DNA]</scope>
    <source>
        <strain evidence="3 4">DSM 18266</strain>
    </source>
</reference>
<comment type="caution">
    <text evidence="3">The sequence shown here is derived from an EMBL/GenBank/DDBJ whole genome shotgun (WGS) entry which is preliminary data.</text>
</comment>
<evidence type="ECO:0000256" key="1">
    <source>
        <dbReference type="SAM" id="MobiDB-lite"/>
    </source>
</evidence>
<evidence type="ECO:0000313" key="3">
    <source>
        <dbReference type="EMBL" id="NEX23804.1"/>
    </source>
</evidence>
<evidence type="ECO:0000313" key="4">
    <source>
        <dbReference type="Proteomes" id="UP000471640"/>
    </source>
</evidence>
<feature type="domain" description="MITD1 C-terminal phospholipase D-like" evidence="2">
    <location>
        <begin position="47"/>
        <end position="96"/>
    </location>
</feature>
<dbReference type="EMBL" id="JAAIJR010000329">
    <property type="protein sequence ID" value="NEX23804.1"/>
    <property type="molecule type" value="Genomic_DNA"/>
</dbReference>
<feature type="region of interest" description="Disordered" evidence="1">
    <location>
        <begin position="1"/>
        <end position="23"/>
    </location>
</feature>